<proteinExistence type="predicted"/>
<organism evidence="2 3">
    <name type="scientific">Nelumbo nucifera</name>
    <name type="common">Sacred lotus</name>
    <dbReference type="NCBI Taxonomy" id="4432"/>
    <lineage>
        <taxon>Eukaryota</taxon>
        <taxon>Viridiplantae</taxon>
        <taxon>Streptophyta</taxon>
        <taxon>Embryophyta</taxon>
        <taxon>Tracheophyta</taxon>
        <taxon>Spermatophyta</taxon>
        <taxon>Magnoliopsida</taxon>
        <taxon>Proteales</taxon>
        <taxon>Nelumbonaceae</taxon>
        <taxon>Nelumbo</taxon>
    </lineage>
</organism>
<dbReference type="Pfam" id="PF13812">
    <property type="entry name" value="PPR_3"/>
    <property type="match status" value="2"/>
</dbReference>
<reference evidence="3" key="1">
    <citation type="submission" date="2025-08" db="UniProtKB">
        <authorList>
            <consortium name="RefSeq"/>
        </authorList>
    </citation>
    <scope>IDENTIFICATION</scope>
</reference>
<feature type="compositionally biased region" description="Basic and acidic residues" evidence="1">
    <location>
        <begin position="237"/>
        <end position="254"/>
    </location>
</feature>
<dbReference type="KEGG" id="nnu:104597706"/>
<accession>A0A1U8A754</accession>
<feature type="region of interest" description="Disordered" evidence="1">
    <location>
        <begin position="237"/>
        <end position="260"/>
    </location>
</feature>
<dbReference type="InterPro" id="IPR011990">
    <property type="entry name" value="TPR-like_helical_dom_sf"/>
</dbReference>
<name>A0A1U8A754_NELNU</name>
<dbReference type="Proteomes" id="UP000189703">
    <property type="component" value="Unplaced"/>
</dbReference>
<dbReference type="OMA" id="ANKYFKM"/>
<dbReference type="PROSITE" id="PS51375">
    <property type="entry name" value="PPR"/>
    <property type="match status" value="6"/>
</dbReference>
<dbReference type="STRING" id="4432.A0A1U8A754"/>
<dbReference type="InterPro" id="IPR002885">
    <property type="entry name" value="PPR_rpt"/>
</dbReference>
<dbReference type="GeneID" id="104597706"/>
<dbReference type="PANTHER" id="PTHR46862">
    <property type="entry name" value="OS07G0661900 PROTEIN"/>
    <property type="match status" value="1"/>
</dbReference>
<evidence type="ECO:0000256" key="1">
    <source>
        <dbReference type="SAM" id="MobiDB-lite"/>
    </source>
</evidence>
<keyword evidence="2" id="KW-1185">Reference proteome</keyword>
<dbReference type="NCBIfam" id="TIGR00756">
    <property type="entry name" value="PPR"/>
    <property type="match status" value="4"/>
</dbReference>
<evidence type="ECO:0000313" key="3">
    <source>
        <dbReference type="RefSeq" id="XP_010257719.1"/>
    </source>
</evidence>
<dbReference type="AlphaFoldDB" id="A0A1U8A754"/>
<dbReference type="Pfam" id="PF01535">
    <property type="entry name" value="PPR"/>
    <property type="match status" value="2"/>
</dbReference>
<dbReference type="PANTHER" id="PTHR46862:SF2">
    <property type="entry name" value="OS02G0611400 PROTEIN"/>
    <property type="match status" value="1"/>
</dbReference>
<gene>
    <name evidence="3" type="primary">LOC104597706</name>
</gene>
<dbReference type="OrthoDB" id="185373at2759"/>
<sequence>MKLRPLFFSKQAIANLSRPTRRVIHSFPPVHRNVPCITTLISPSISPANFHGFIPIGRAKFMSFPSRFLHSAQEAQPVDSDTEAESDFEDGPMNEFLSRFVWIMRGKLTEAYPSCDKQTIDSMLLIIVEKVVSDMEKGGLGQMLGAAASTPSHDFSEDLWKTVWEISNSVLDDMKKAMKKEEMKRFLQSEDVKEMCRFACEVGIRGDMLRELRFKWAREKMEESGFYKNLERLREEARQQEHEEGKKAENKEEGIVSDESDVVEGKPRAITLPQRRGKIKYKIYGLGMSDPKWAEVADRIHEAEKLITPEEPKLLTGKCKLVTERILSLKEEDDPSSLLAEWVELVEPGRVDWLALLRRSEERNGNLYLKVAELVLNEQSFQANIRDYSKLIEAHAKDNHLEDAERILQKMTERGIEPDILTSTILVHMYSKAGNLDRAKEAFESLRRQGFQPDVRTYNWMIMAYVNAGEPKLGELLMREMEARDIKPSKEIYMALLRSFAQRGHVDAAQRIATVMQFAGVEPNLESCTLLVEAYGQAGDPDMARNNFDYMIKMGHKVDDRCTASMIAAYGKKNLLDKALNLLLQLEKDGFEPGVETYNVLVDWLSKLLLVDEAEQLISKIDEKGEARPFRVHVSLCDMYSRLGIEKKALEALGVVESKKELLRKDDFERIINGLIAGGFVQDAKKIHGLMEAQGFATSEPLKVALMASQTFSRQRPTKR</sequence>
<dbReference type="FunCoup" id="A0A1U8A754">
    <property type="interactions" value="962"/>
</dbReference>
<dbReference type="RefSeq" id="XP_010257719.1">
    <property type="nucleotide sequence ID" value="XM_010259417.2"/>
</dbReference>
<dbReference type="eggNOG" id="KOG4197">
    <property type="taxonomic scope" value="Eukaryota"/>
</dbReference>
<evidence type="ECO:0000313" key="2">
    <source>
        <dbReference type="Proteomes" id="UP000189703"/>
    </source>
</evidence>
<dbReference type="Gene3D" id="1.25.40.10">
    <property type="entry name" value="Tetratricopeptide repeat domain"/>
    <property type="match status" value="3"/>
</dbReference>
<protein>
    <submittedName>
        <fullName evidence="3">Protein NUCLEAR FUSION DEFECTIVE 5, mitochondrial</fullName>
    </submittedName>
</protein>